<gene>
    <name evidence="1" type="ORF">RHMOL_Rhmol02G0147200</name>
</gene>
<dbReference type="EMBL" id="CM046389">
    <property type="protein sequence ID" value="KAI8567765.1"/>
    <property type="molecule type" value="Genomic_DNA"/>
</dbReference>
<sequence length="413" mass="47334">MMATPLVFLSAVLSYLIVISESTPTITPIATETSLGNQRNHRLTWELEEAKLRVARLESIFDETVQHINAKSLSLEECEKLIADMTHEMDRLQSDLSSLKVFPFVLYADIRAKRVRILEGESSRANERLNQLEEEVRLLWANMRKTTFELHHLESKAQDAENNMNLVASQVETMAAIVTEQWIQIRQLEQALHNAEVQALTVKRLPTRSKFLKFLRNLFGNHFQKLKGILDSSLFHKESPLGSYACQALHQLEKISSAAKKYHHELQGFIKQEMEKNEFTAALANKEVVFFVVSYCSFVLVGLLFDQLRLFLDQRFAEELTKFFLDPKLTLIPLPGFCSNYLSDNECLDVVLLTIQLAGSCQTVVLAYSNKSLAFLDFFSLLPLEMSMEGKMILTCPDWVSFNLISDKCIWIR</sequence>
<evidence type="ECO:0000313" key="1">
    <source>
        <dbReference type="EMBL" id="KAI8567765.1"/>
    </source>
</evidence>
<comment type="caution">
    <text evidence="1">The sequence shown here is derived from an EMBL/GenBank/DDBJ whole genome shotgun (WGS) entry which is preliminary data.</text>
</comment>
<accession>A0ACC0PQK6</accession>
<keyword evidence="2" id="KW-1185">Reference proteome</keyword>
<organism evidence="1 2">
    <name type="scientific">Rhododendron molle</name>
    <name type="common">Chinese azalea</name>
    <name type="synonym">Azalea mollis</name>
    <dbReference type="NCBI Taxonomy" id="49168"/>
    <lineage>
        <taxon>Eukaryota</taxon>
        <taxon>Viridiplantae</taxon>
        <taxon>Streptophyta</taxon>
        <taxon>Embryophyta</taxon>
        <taxon>Tracheophyta</taxon>
        <taxon>Spermatophyta</taxon>
        <taxon>Magnoliopsida</taxon>
        <taxon>eudicotyledons</taxon>
        <taxon>Gunneridae</taxon>
        <taxon>Pentapetalae</taxon>
        <taxon>asterids</taxon>
        <taxon>Ericales</taxon>
        <taxon>Ericaceae</taxon>
        <taxon>Ericoideae</taxon>
        <taxon>Rhodoreae</taxon>
        <taxon>Rhododendron</taxon>
    </lineage>
</organism>
<reference evidence="1" key="1">
    <citation type="submission" date="2022-02" db="EMBL/GenBank/DDBJ databases">
        <title>Plant Genome Project.</title>
        <authorList>
            <person name="Zhang R.-G."/>
        </authorList>
    </citation>
    <scope>NUCLEOTIDE SEQUENCE</scope>
    <source>
        <strain evidence="1">AT1</strain>
    </source>
</reference>
<evidence type="ECO:0000313" key="2">
    <source>
        <dbReference type="Proteomes" id="UP001062846"/>
    </source>
</evidence>
<protein>
    <submittedName>
        <fullName evidence="1">Uncharacterized protein</fullName>
    </submittedName>
</protein>
<proteinExistence type="predicted"/>
<name>A0ACC0PQK6_RHOML</name>
<dbReference type="Proteomes" id="UP001062846">
    <property type="component" value="Chromosome 2"/>
</dbReference>